<dbReference type="PROSITE" id="PS00928">
    <property type="entry name" value="TREHALASE_2"/>
    <property type="match status" value="1"/>
</dbReference>
<sequence length="594" mass="69528">MLLAATVLVACLTEIHSQSLKPSCDSPIYCKGELLHDVQMARLFNDSKTFVDLKLRKPEKEVLNAFDNLKNKYNRTIPKEQLRDFVDEYFVDCPADPKCKELEVWEPNDWKPDPNILDRIADQNYRGWAKKLNHIWRELSRKMSSTVLKDKTMTSLIYLPNGFVIPGGRFKEMYYWDNYWIIKGLLHCDMFETVKGVIENFFELVKKIGHIPNGSRVYYKERSQPPMLTLMVDAYVRSSRDEGFINRGTLEILDKELMYFIQNRQVDVKKNGTLHKLYRYYAPSSGPRPESYREDFLLAEDLPSQDSKTKLYVNLKSAAESGWDFSSRWYITENGTNEGTLKDVQTEYIIPVDLNAILFGCFETISKWFQWVGDFEKYWFYRFKAIELATGIEKVMWNKRDGIWYDYDNLNFKQRKYFYSSNFAPLWTGAYTFYRPELSRNIINYIFKMGINKHRGGTPQSIYDTGEQWDYPNAWAPNQAIIIQGLQRLGTREAEEMAAQLASKWVYTNYRGFEETGKMFEKYNSELVGSGGGGGEYAPQEGFGWTNGVIFELLDYYGRYFRSTNRVEPTSVSQGYISRSQVYLLLFTGFVKLL</sequence>
<dbReference type="PANTHER" id="PTHR23403:SF1">
    <property type="entry name" value="TREHALASE"/>
    <property type="match status" value="1"/>
</dbReference>
<evidence type="ECO:0000256" key="2">
    <source>
        <dbReference type="ARBA" id="ARBA00005615"/>
    </source>
</evidence>
<evidence type="ECO:0000256" key="8">
    <source>
        <dbReference type="SAM" id="SignalP"/>
    </source>
</evidence>
<comment type="similarity">
    <text evidence="2 7">Belongs to the glycosyl hydrolase 37 family.</text>
</comment>
<keyword evidence="5 7" id="KW-0378">Hydrolase</keyword>
<dbReference type="EMBL" id="GBRD01010280">
    <property type="protein sequence ID" value="JAG55544.1"/>
    <property type="molecule type" value="Transcribed_RNA"/>
</dbReference>
<keyword evidence="8" id="KW-0732">Signal</keyword>
<dbReference type="Pfam" id="PF01204">
    <property type="entry name" value="Trehalase"/>
    <property type="match status" value="1"/>
</dbReference>
<dbReference type="GO" id="GO:0004555">
    <property type="term" value="F:alpha,alpha-trehalase activity"/>
    <property type="evidence" value="ECO:0007669"/>
    <property type="project" value="UniProtKB-EC"/>
</dbReference>
<dbReference type="EC" id="3.2.1.28" evidence="3 7"/>
<dbReference type="InterPro" id="IPR018232">
    <property type="entry name" value="Glyco_hydro_37_CS"/>
</dbReference>
<protein>
    <recommendedName>
        <fullName evidence="4 7">Trehalase</fullName>
        <ecNumber evidence="3 7">3.2.1.28</ecNumber>
    </recommendedName>
    <alternativeName>
        <fullName evidence="7">Alpha-trehalose glucohydrolase</fullName>
    </alternativeName>
</protein>
<evidence type="ECO:0000256" key="6">
    <source>
        <dbReference type="ARBA" id="ARBA00023295"/>
    </source>
</evidence>
<organism evidence="9">
    <name type="scientific">Lygus hesperus</name>
    <name type="common">Western plant bug</name>
    <dbReference type="NCBI Taxonomy" id="30085"/>
    <lineage>
        <taxon>Eukaryota</taxon>
        <taxon>Metazoa</taxon>
        <taxon>Ecdysozoa</taxon>
        <taxon>Arthropoda</taxon>
        <taxon>Hexapoda</taxon>
        <taxon>Insecta</taxon>
        <taxon>Pterygota</taxon>
        <taxon>Neoptera</taxon>
        <taxon>Paraneoptera</taxon>
        <taxon>Hemiptera</taxon>
        <taxon>Heteroptera</taxon>
        <taxon>Panheteroptera</taxon>
        <taxon>Cimicomorpha</taxon>
        <taxon>Miridae</taxon>
        <taxon>Mirini</taxon>
        <taxon>Lygus</taxon>
    </lineage>
</organism>
<dbReference type="Gene3D" id="1.50.10.10">
    <property type="match status" value="1"/>
</dbReference>
<evidence type="ECO:0000313" key="9">
    <source>
        <dbReference type="EMBL" id="JAG55544.1"/>
    </source>
</evidence>
<feature type="signal peptide" evidence="8">
    <location>
        <begin position="1"/>
        <end position="17"/>
    </location>
</feature>
<evidence type="ECO:0000256" key="7">
    <source>
        <dbReference type="RuleBase" id="RU361180"/>
    </source>
</evidence>
<dbReference type="GO" id="GO:0005993">
    <property type="term" value="P:trehalose catabolic process"/>
    <property type="evidence" value="ECO:0007669"/>
    <property type="project" value="TreeGrafter"/>
</dbReference>
<evidence type="ECO:0000256" key="4">
    <source>
        <dbReference type="ARBA" id="ARBA00019905"/>
    </source>
</evidence>
<evidence type="ECO:0000256" key="3">
    <source>
        <dbReference type="ARBA" id="ARBA00012757"/>
    </source>
</evidence>
<feature type="chain" id="PRO_5005519552" description="Trehalase" evidence="8">
    <location>
        <begin position="18"/>
        <end position="594"/>
    </location>
</feature>
<dbReference type="PANTHER" id="PTHR23403">
    <property type="entry name" value="TREHALASE"/>
    <property type="match status" value="1"/>
</dbReference>
<reference evidence="9" key="1">
    <citation type="submission" date="2014-09" db="EMBL/GenBank/DDBJ databases">
        <authorList>
            <person name="Magalhaes I.L.F."/>
            <person name="Oliveira U."/>
            <person name="Santos F.R."/>
            <person name="Vidigal T.H.D.A."/>
            <person name="Brescovit A.D."/>
            <person name="Santos A.J."/>
        </authorList>
    </citation>
    <scope>NUCLEOTIDE SEQUENCE</scope>
</reference>
<dbReference type="SUPFAM" id="SSF48208">
    <property type="entry name" value="Six-hairpin glycosidases"/>
    <property type="match status" value="1"/>
</dbReference>
<dbReference type="PRINTS" id="PR00744">
    <property type="entry name" value="GLHYDRLASE37"/>
</dbReference>
<dbReference type="AlphaFoldDB" id="A0A0K8SR01"/>
<keyword evidence="6 7" id="KW-0326">Glycosidase</keyword>
<name>A0A0K8SR01_LYGHE</name>
<dbReference type="InterPro" id="IPR012341">
    <property type="entry name" value="6hp_glycosidase-like_sf"/>
</dbReference>
<proteinExistence type="inferred from homology"/>
<accession>A0A0K8SR01</accession>
<dbReference type="InterPro" id="IPR008928">
    <property type="entry name" value="6-hairpin_glycosidase_sf"/>
</dbReference>
<evidence type="ECO:0000256" key="1">
    <source>
        <dbReference type="ARBA" id="ARBA00001576"/>
    </source>
</evidence>
<dbReference type="PROSITE" id="PS00927">
    <property type="entry name" value="TREHALASE_1"/>
    <property type="match status" value="1"/>
</dbReference>
<dbReference type="InterPro" id="IPR001661">
    <property type="entry name" value="Glyco_hydro_37"/>
</dbReference>
<comment type="catalytic activity">
    <reaction evidence="1 7">
        <text>alpha,alpha-trehalose + H2O = alpha-D-glucose + beta-D-glucose</text>
        <dbReference type="Rhea" id="RHEA:32675"/>
        <dbReference type="ChEBI" id="CHEBI:15377"/>
        <dbReference type="ChEBI" id="CHEBI:15903"/>
        <dbReference type="ChEBI" id="CHEBI:16551"/>
        <dbReference type="ChEBI" id="CHEBI:17925"/>
        <dbReference type="EC" id="3.2.1.28"/>
    </reaction>
</comment>
<evidence type="ECO:0000256" key="5">
    <source>
        <dbReference type="ARBA" id="ARBA00022801"/>
    </source>
</evidence>